<evidence type="ECO:0000313" key="7">
    <source>
        <dbReference type="Proteomes" id="UP000729402"/>
    </source>
</evidence>
<dbReference type="InterPro" id="IPR002213">
    <property type="entry name" value="UDP_glucos_trans"/>
</dbReference>
<evidence type="ECO:0000256" key="5">
    <source>
        <dbReference type="SAM" id="MobiDB-lite"/>
    </source>
</evidence>
<gene>
    <name evidence="6" type="ORF">GUJ93_ZPchr0009g1229</name>
</gene>
<comment type="similarity">
    <text evidence="1 3">Belongs to the UDP-glycosyltransferase family.</text>
</comment>
<sequence>MDAAPTPTPTPTQPPLRIVIIPWLAFGHLLPYLELAERLASRGHRVSLVSTPRNVARLPPVRRVDLVEVPLPPVEGLPDGAESTNDLPRDKVGLLWKAFDLLGEPFGELLAAMCADDGTRPDWIIADSFHHWAAAAALQHQVPCAILLPSASVMAAWPSAALSDNGLLAAPVERPVTMPDYEWEKIKAGYLNRNHDGVVSEMTTAKRCSLARERCTLAAMRSCPEWELDTFWQVAASFGKPVVPLGLLPPSPDGARRRVANTDGGEEDSSSPAATADDATLRWLDAQPLNSVLYVALGSEVPLTVEQVHELALGLELAGTRFLWALRKPTGAAAVPDDDAILPPRFQDRTSGRGVVVMGWVPQLTILSHAAVGGFLTHCGRNSLIEGLLFGKPLVMLPIFGDQGPNSRLMEGRKVGFQVARDKDGSFDRHGIAAAARAVMVDEEARSIYVANALKLQDIVADKELHEKYIDEFLDKLRSYPATA</sequence>
<reference evidence="6" key="2">
    <citation type="submission" date="2021-02" db="EMBL/GenBank/DDBJ databases">
        <authorList>
            <person name="Kimball J.A."/>
            <person name="Haas M.W."/>
            <person name="Macchietto M."/>
            <person name="Kono T."/>
            <person name="Duquette J."/>
            <person name="Shao M."/>
        </authorList>
    </citation>
    <scope>NUCLEOTIDE SEQUENCE</scope>
    <source>
        <tissue evidence="6">Fresh leaf tissue</tissue>
    </source>
</reference>
<evidence type="ECO:0000256" key="3">
    <source>
        <dbReference type="RuleBase" id="RU003718"/>
    </source>
</evidence>
<reference evidence="6" key="1">
    <citation type="journal article" date="2021" name="bioRxiv">
        <title>Whole Genome Assembly and Annotation of Northern Wild Rice, Zizania palustris L., Supports a Whole Genome Duplication in the Zizania Genus.</title>
        <authorList>
            <person name="Haas M."/>
            <person name="Kono T."/>
            <person name="Macchietto M."/>
            <person name="Millas R."/>
            <person name="McGilp L."/>
            <person name="Shao M."/>
            <person name="Duquette J."/>
            <person name="Hirsch C.N."/>
            <person name="Kimball J."/>
        </authorList>
    </citation>
    <scope>NUCLEOTIDE SEQUENCE</scope>
    <source>
        <tissue evidence="6">Fresh leaf tissue</tissue>
    </source>
</reference>
<dbReference type="EMBL" id="JAAALK010000289">
    <property type="protein sequence ID" value="KAG8048962.1"/>
    <property type="molecule type" value="Genomic_DNA"/>
</dbReference>
<dbReference type="FunFam" id="3.40.50.2000:FF:000037">
    <property type="entry name" value="Glycosyltransferase"/>
    <property type="match status" value="1"/>
</dbReference>
<protein>
    <recommendedName>
        <fullName evidence="4">Glycosyltransferase</fullName>
        <ecNumber evidence="4">2.4.1.-</ecNumber>
    </recommendedName>
</protein>
<dbReference type="InterPro" id="IPR050481">
    <property type="entry name" value="UDP-glycosyltransf_plant"/>
</dbReference>
<accession>A0A8J5UXR5</accession>
<comment type="caution">
    <text evidence="6">The sequence shown here is derived from an EMBL/GenBank/DDBJ whole genome shotgun (WGS) entry which is preliminary data.</text>
</comment>
<feature type="region of interest" description="Disordered" evidence="5">
    <location>
        <begin position="249"/>
        <end position="277"/>
    </location>
</feature>
<dbReference type="CDD" id="cd03784">
    <property type="entry name" value="GT1_Gtf-like"/>
    <property type="match status" value="1"/>
</dbReference>
<organism evidence="6 7">
    <name type="scientific">Zizania palustris</name>
    <name type="common">Northern wild rice</name>
    <dbReference type="NCBI Taxonomy" id="103762"/>
    <lineage>
        <taxon>Eukaryota</taxon>
        <taxon>Viridiplantae</taxon>
        <taxon>Streptophyta</taxon>
        <taxon>Embryophyta</taxon>
        <taxon>Tracheophyta</taxon>
        <taxon>Spermatophyta</taxon>
        <taxon>Magnoliopsida</taxon>
        <taxon>Liliopsida</taxon>
        <taxon>Poales</taxon>
        <taxon>Poaceae</taxon>
        <taxon>BOP clade</taxon>
        <taxon>Oryzoideae</taxon>
        <taxon>Oryzeae</taxon>
        <taxon>Zizaniinae</taxon>
        <taxon>Zizania</taxon>
    </lineage>
</organism>
<dbReference type="OrthoDB" id="5835829at2759"/>
<dbReference type="PANTHER" id="PTHR48049:SF60">
    <property type="entry name" value="UDP-GLYCOSYLTRANSFERASE 91B1"/>
    <property type="match status" value="1"/>
</dbReference>
<keyword evidence="7" id="KW-1185">Reference proteome</keyword>
<dbReference type="GO" id="GO:0035251">
    <property type="term" value="F:UDP-glucosyltransferase activity"/>
    <property type="evidence" value="ECO:0007669"/>
    <property type="project" value="InterPro"/>
</dbReference>
<dbReference type="InterPro" id="IPR035595">
    <property type="entry name" value="UDP_glycos_trans_CS"/>
</dbReference>
<dbReference type="AlphaFoldDB" id="A0A8J5UXR5"/>
<name>A0A8J5UXR5_ZIZPA</name>
<evidence type="ECO:0000256" key="2">
    <source>
        <dbReference type="ARBA" id="ARBA00022679"/>
    </source>
</evidence>
<evidence type="ECO:0000313" key="6">
    <source>
        <dbReference type="EMBL" id="KAG8048962.1"/>
    </source>
</evidence>
<proteinExistence type="inferred from homology"/>
<dbReference type="Proteomes" id="UP000729402">
    <property type="component" value="Unassembled WGS sequence"/>
</dbReference>
<keyword evidence="3" id="KW-0328">Glycosyltransferase</keyword>
<evidence type="ECO:0000256" key="1">
    <source>
        <dbReference type="ARBA" id="ARBA00009995"/>
    </source>
</evidence>
<dbReference type="PANTHER" id="PTHR48049">
    <property type="entry name" value="GLYCOSYLTRANSFERASE"/>
    <property type="match status" value="1"/>
</dbReference>
<keyword evidence="2 3" id="KW-0808">Transferase</keyword>
<dbReference type="Pfam" id="PF00201">
    <property type="entry name" value="UDPGT"/>
    <property type="match status" value="1"/>
</dbReference>
<evidence type="ECO:0000256" key="4">
    <source>
        <dbReference type="RuleBase" id="RU362057"/>
    </source>
</evidence>
<dbReference type="EC" id="2.4.1.-" evidence="4"/>
<dbReference type="PROSITE" id="PS00375">
    <property type="entry name" value="UDPGT"/>
    <property type="match status" value="1"/>
</dbReference>